<dbReference type="EMBL" id="BARV01018870">
    <property type="protein sequence ID" value="GAI24608.1"/>
    <property type="molecule type" value="Genomic_DNA"/>
</dbReference>
<evidence type="ECO:0000313" key="1">
    <source>
        <dbReference type="EMBL" id="GAI24608.1"/>
    </source>
</evidence>
<dbReference type="PANTHER" id="PTHR21075">
    <property type="entry name" value="ANAEROBIC RIBONUCLEOSIDE-TRIPHOSPHATE REDUCTASE"/>
    <property type="match status" value="1"/>
</dbReference>
<gene>
    <name evidence="1" type="ORF">S06H3_31828</name>
</gene>
<dbReference type="GO" id="GO:0031250">
    <property type="term" value="C:anaerobic ribonucleoside-triphosphate reductase complex"/>
    <property type="evidence" value="ECO:0007669"/>
    <property type="project" value="TreeGrafter"/>
</dbReference>
<dbReference type="GO" id="GO:0008998">
    <property type="term" value="F:ribonucleoside-triphosphate reductase (thioredoxin) activity"/>
    <property type="evidence" value="ECO:0007669"/>
    <property type="project" value="InterPro"/>
</dbReference>
<dbReference type="Gene3D" id="3.20.70.20">
    <property type="match status" value="1"/>
</dbReference>
<feature type="non-terminal residue" evidence="1">
    <location>
        <position position="278"/>
    </location>
</feature>
<organism evidence="1">
    <name type="scientific">marine sediment metagenome</name>
    <dbReference type="NCBI Taxonomy" id="412755"/>
    <lineage>
        <taxon>unclassified sequences</taxon>
        <taxon>metagenomes</taxon>
        <taxon>ecological metagenomes</taxon>
    </lineage>
</organism>
<reference evidence="1" key="1">
    <citation type="journal article" date="2014" name="Front. Microbiol.">
        <title>High frequency of phylogenetically diverse reductive dehalogenase-homologous genes in deep subseafloor sedimentary metagenomes.</title>
        <authorList>
            <person name="Kawai M."/>
            <person name="Futagami T."/>
            <person name="Toyoda A."/>
            <person name="Takaki Y."/>
            <person name="Nishi S."/>
            <person name="Hori S."/>
            <person name="Arai W."/>
            <person name="Tsubouchi T."/>
            <person name="Morono Y."/>
            <person name="Uchiyama I."/>
            <person name="Ito T."/>
            <person name="Fujiyama A."/>
            <person name="Inagaki F."/>
            <person name="Takami H."/>
        </authorList>
    </citation>
    <scope>NUCLEOTIDE SEQUENCE</scope>
    <source>
        <strain evidence="1">Expedition CK06-06</strain>
    </source>
</reference>
<accession>X1LZV1</accession>
<name>X1LZV1_9ZZZZ</name>
<dbReference type="PANTHER" id="PTHR21075:SF0">
    <property type="entry name" value="ANAEROBIC RIBONUCLEOSIDE-TRIPHOSPHATE REDUCTASE"/>
    <property type="match status" value="1"/>
</dbReference>
<sequence>MILYDCSDINSQNFKESVLTRFFNIIDKSNLLFYRNRGSNPINNILTSITQDFDSIHNSFNKILLDKIFINLPKIALESKQNDQHFLELLDLNITAVFEIFKIKQDLIKKYLNSFYHWQSLSRILFNNKNCILPDHVFKAISFFGLNESILYHCNIELDRIDQSQEFAKQILTTINNRINEINNEQNEYFIFSQPHVGNYLMNRWNFKFNNISHKYDSFSTEFIRFESKLSFERKISLFKIFQKIVDGGTLCNILLPNSKNIEDFHEKIKYLITYGIH</sequence>
<dbReference type="Pfam" id="PF13597">
    <property type="entry name" value="NRDD"/>
    <property type="match status" value="1"/>
</dbReference>
<dbReference type="GO" id="GO:0006260">
    <property type="term" value="P:DNA replication"/>
    <property type="evidence" value="ECO:0007669"/>
    <property type="project" value="InterPro"/>
</dbReference>
<dbReference type="SUPFAM" id="SSF51998">
    <property type="entry name" value="PFL-like glycyl radical enzymes"/>
    <property type="match status" value="1"/>
</dbReference>
<dbReference type="InterPro" id="IPR012833">
    <property type="entry name" value="NrdD"/>
</dbReference>
<dbReference type="GO" id="GO:0004748">
    <property type="term" value="F:ribonucleoside-diphosphate reductase activity, thioredoxin disulfide as acceptor"/>
    <property type="evidence" value="ECO:0007669"/>
    <property type="project" value="TreeGrafter"/>
</dbReference>
<protein>
    <submittedName>
        <fullName evidence="1">Uncharacterized protein</fullName>
    </submittedName>
</protein>
<dbReference type="AlphaFoldDB" id="X1LZV1"/>
<comment type="caution">
    <text evidence="1">The sequence shown here is derived from an EMBL/GenBank/DDBJ whole genome shotgun (WGS) entry which is preliminary data.</text>
</comment>
<dbReference type="GO" id="GO:0009265">
    <property type="term" value="P:2'-deoxyribonucleotide biosynthetic process"/>
    <property type="evidence" value="ECO:0007669"/>
    <property type="project" value="TreeGrafter"/>
</dbReference>
<proteinExistence type="predicted"/>